<dbReference type="AlphaFoldDB" id="A0A1M5P017"/>
<feature type="transmembrane region" description="Helical" evidence="1">
    <location>
        <begin position="79"/>
        <end position="104"/>
    </location>
</feature>
<evidence type="ECO:0008006" key="4">
    <source>
        <dbReference type="Google" id="ProtNLM"/>
    </source>
</evidence>
<dbReference type="OrthoDB" id="2080990at2"/>
<reference evidence="2 3" key="1">
    <citation type="submission" date="2016-11" db="EMBL/GenBank/DDBJ databases">
        <authorList>
            <person name="Jaros S."/>
            <person name="Januszkiewicz K."/>
            <person name="Wedrychowicz H."/>
        </authorList>
    </citation>
    <scope>NUCLEOTIDE SEQUENCE [LARGE SCALE GENOMIC DNA]</scope>
    <source>
        <strain evidence="2 3">IBRC-M 10683</strain>
    </source>
</reference>
<dbReference type="Proteomes" id="UP000183988">
    <property type="component" value="Unassembled WGS sequence"/>
</dbReference>
<feature type="transmembrane region" description="Helical" evidence="1">
    <location>
        <begin position="110"/>
        <end position="132"/>
    </location>
</feature>
<dbReference type="RefSeq" id="WP_072892159.1">
    <property type="nucleotide sequence ID" value="NZ_FQVW01000096.1"/>
</dbReference>
<keyword evidence="1" id="KW-0472">Membrane</keyword>
<dbReference type="STRING" id="930117.SAMN05216225_10963"/>
<organism evidence="2 3">
    <name type="scientific">Ornithinibacillus halophilus</name>
    <dbReference type="NCBI Taxonomy" id="930117"/>
    <lineage>
        <taxon>Bacteria</taxon>
        <taxon>Bacillati</taxon>
        <taxon>Bacillota</taxon>
        <taxon>Bacilli</taxon>
        <taxon>Bacillales</taxon>
        <taxon>Bacillaceae</taxon>
        <taxon>Ornithinibacillus</taxon>
    </lineage>
</organism>
<gene>
    <name evidence="2" type="ORF">SAMN05216225_10963</name>
</gene>
<proteinExistence type="predicted"/>
<accession>A0A1M5P017</accession>
<sequence>MVLFILFYILVIPLCILLHEIGHAMGVVLTSKLHAHVYLGNRDDGNNENFRIGRIHFHLIWSFVGFVNWEGELNKRQRVFAMAGGPIMSLFLTLMLGVLAMVVTHNDFQSFFWSICIFNGINFLVTVIPMTYPSWMGAYNGHPSDGLQLLRLLRVK</sequence>
<keyword evidence="3" id="KW-1185">Reference proteome</keyword>
<protein>
    <recommendedName>
        <fullName evidence="4">Peptidase family M50</fullName>
    </recommendedName>
</protein>
<keyword evidence="1" id="KW-1133">Transmembrane helix</keyword>
<keyword evidence="1" id="KW-0812">Transmembrane</keyword>
<name>A0A1M5P017_9BACI</name>
<evidence type="ECO:0000313" key="3">
    <source>
        <dbReference type="Proteomes" id="UP000183988"/>
    </source>
</evidence>
<dbReference type="EMBL" id="FQVW01000096">
    <property type="protein sequence ID" value="SHG95112.1"/>
    <property type="molecule type" value="Genomic_DNA"/>
</dbReference>
<evidence type="ECO:0000256" key="1">
    <source>
        <dbReference type="SAM" id="Phobius"/>
    </source>
</evidence>
<evidence type="ECO:0000313" key="2">
    <source>
        <dbReference type="EMBL" id="SHG95112.1"/>
    </source>
</evidence>